<dbReference type="PANTHER" id="PTHR43065:SF49">
    <property type="entry name" value="HISTIDINE KINASE"/>
    <property type="match status" value="1"/>
</dbReference>
<keyword evidence="3 4" id="KW-0597">Phosphoprotein</keyword>
<dbReference type="CDD" id="cd00130">
    <property type="entry name" value="PAS"/>
    <property type="match status" value="1"/>
</dbReference>
<dbReference type="PROSITE" id="PS50110">
    <property type="entry name" value="RESPONSE_REGULATORY"/>
    <property type="match status" value="2"/>
</dbReference>
<sequence length="715" mass="79213">MVEILIVEDSPTQAERLRMILESEGFTVEHAGSAEEALAVLQEKQFDLVISDVVMPGQSGYELCRRVKQLPASQRTPVILLTTLDNPMAIIEGLDSGADNFLTKPYQTGELLHRVRTLLESKSLRQDGKVKLGVEVAFLGKRFTITSDKEQIVDLLISTFEDVVRANNELQENRAALAAAKTELEARVAERTAELRKANLQLNDKIHELRESESRFRAIADTMPALLWMSDDQGECIFVNKRWLEYSGREFNDELGQGFAENMHPSHREASRSLQRKMVADRTSCVDEYQLRDKEGKYRWFLDTSVPRFSADGRYLGHVGVLIDIDERRQLEQQLRQAQKMEAIGQLTGGIAHDFNNLLTVIIGYTEMLSAAPNLDEARRHQIQTIDQAASRASDLTRRLLAFGRRQPLEPRKVEMNRLAANMEAMLQRTLGESIEIECVLAGGLWPCFADPAQIEAAILNLAVNARDAMPNGGKLTIETANTRLSEDYAVANADVEPGQYVMLAVTDTGTGMTPEVQARAFEPFFTTKEVGKGTGLGLSMIYGFVKQSGGHIKIYSEIGHGTVVKMYLPRALSEAEQAAAVPQSDTAAQPRGQETILVVEDDGMVREYVVGLLQSLGYTVVEAANGPDAIAALEKAPKVDLLFTDIVMPGGLSGRELADEVHRRWPGIKILFTSGYTENAVVHHGRLDPGVHLLPKPFGKRALAVKIRTILDRG</sequence>
<dbReference type="InterPro" id="IPR036890">
    <property type="entry name" value="HATPase_C_sf"/>
</dbReference>
<feature type="coiled-coil region" evidence="5">
    <location>
        <begin position="163"/>
        <end position="215"/>
    </location>
</feature>
<name>A0A5J6MXV6_9PROT</name>
<dbReference type="EC" id="2.7.13.3" evidence="2"/>
<dbReference type="RefSeq" id="WP_151115343.1">
    <property type="nucleotide sequence ID" value="NZ_CP042582.1"/>
</dbReference>
<feature type="domain" description="Response regulatory" evidence="7">
    <location>
        <begin position="596"/>
        <end position="712"/>
    </location>
</feature>
<dbReference type="Pfam" id="PF00072">
    <property type="entry name" value="Response_reg"/>
    <property type="match status" value="2"/>
</dbReference>
<dbReference type="SMART" id="SM00086">
    <property type="entry name" value="PAC"/>
    <property type="match status" value="1"/>
</dbReference>
<evidence type="ECO:0000259" key="7">
    <source>
        <dbReference type="PROSITE" id="PS50110"/>
    </source>
</evidence>
<feature type="domain" description="PAS" evidence="8">
    <location>
        <begin position="212"/>
        <end position="282"/>
    </location>
</feature>
<dbReference type="KEGG" id="hadh:FRZ61_09910"/>
<dbReference type="Proteomes" id="UP000325797">
    <property type="component" value="Chromosome"/>
</dbReference>
<evidence type="ECO:0000259" key="6">
    <source>
        <dbReference type="PROSITE" id="PS50109"/>
    </source>
</evidence>
<dbReference type="PROSITE" id="PS50113">
    <property type="entry name" value="PAC"/>
    <property type="match status" value="1"/>
</dbReference>
<dbReference type="PRINTS" id="PR00344">
    <property type="entry name" value="BCTRLSENSOR"/>
</dbReference>
<feature type="modified residue" description="4-aspartylphosphate" evidence="4">
    <location>
        <position position="52"/>
    </location>
</feature>
<dbReference type="PANTHER" id="PTHR43065">
    <property type="entry name" value="SENSOR HISTIDINE KINASE"/>
    <property type="match status" value="1"/>
</dbReference>
<dbReference type="InterPro" id="IPR001789">
    <property type="entry name" value="Sig_transdc_resp-reg_receiver"/>
</dbReference>
<dbReference type="Pfam" id="PF02518">
    <property type="entry name" value="HATPase_c"/>
    <property type="match status" value="1"/>
</dbReference>
<proteinExistence type="predicted"/>
<dbReference type="Gene3D" id="3.30.565.10">
    <property type="entry name" value="Histidine kinase-like ATPase, C-terminal domain"/>
    <property type="match status" value="1"/>
</dbReference>
<feature type="modified residue" description="4-aspartylphosphate" evidence="4">
    <location>
        <position position="646"/>
    </location>
</feature>
<dbReference type="PROSITE" id="PS50112">
    <property type="entry name" value="PAS"/>
    <property type="match status" value="1"/>
</dbReference>
<dbReference type="Gene3D" id="1.10.287.130">
    <property type="match status" value="1"/>
</dbReference>
<keyword evidence="10" id="KW-0808">Transferase</keyword>
<gene>
    <name evidence="10" type="ORF">FRZ61_09910</name>
</gene>
<dbReference type="CDD" id="cd16919">
    <property type="entry name" value="HATPase_CckA-like"/>
    <property type="match status" value="1"/>
</dbReference>
<evidence type="ECO:0000256" key="2">
    <source>
        <dbReference type="ARBA" id="ARBA00012438"/>
    </source>
</evidence>
<dbReference type="InterPro" id="IPR036097">
    <property type="entry name" value="HisK_dim/P_sf"/>
</dbReference>
<dbReference type="SMART" id="SM00448">
    <property type="entry name" value="REC"/>
    <property type="match status" value="2"/>
</dbReference>
<dbReference type="InterPro" id="IPR001610">
    <property type="entry name" value="PAC"/>
</dbReference>
<organism evidence="10 11">
    <name type="scientific">Hypericibacter adhaerens</name>
    <dbReference type="NCBI Taxonomy" id="2602016"/>
    <lineage>
        <taxon>Bacteria</taxon>
        <taxon>Pseudomonadati</taxon>
        <taxon>Pseudomonadota</taxon>
        <taxon>Alphaproteobacteria</taxon>
        <taxon>Rhodospirillales</taxon>
        <taxon>Dongiaceae</taxon>
        <taxon>Hypericibacter</taxon>
    </lineage>
</organism>
<dbReference type="Gene3D" id="3.30.450.20">
    <property type="entry name" value="PAS domain"/>
    <property type="match status" value="1"/>
</dbReference>
<dbReference type="NCBIfam" id="TIGR00229">
    <property type="entry name" value="sensory_box"/>
    <property type="match status" value="1"/>
</dbReference>
<dbReference type="CDD" id="cd00082">
    <property type="entry name" value="HisKA"/>
    <property type="match status" value="1"/>
</dbReference>
<evidence type="ECO:0000313" key="10">
    <source>
        <dbReference type="EMBL" id="QEX21070.1"/>
    </source>
</evidence>
<dbReference type="Pfam" id="PF00512">
    <property type="entry name" value="HisKA"/>
    <property type="match status" value="1"/>
</dbReference>
<dbReference type="InterPro" id="IPR003661">
    <property type="entry name" value="HisK_dim/P_dom"/>
</dbReference>
<dbReference type="AlphaFoldDB" id="A0A5J6MXV6"/>
<dbReference type="EMBL" id="CP042582">
    <property type="protein sequence ID" value="QEX21070.1"/>
    <property type="molecule type" value="Genomic_DNA"/>
</dbReference>
<dbReference type="InterPro" id="IPR013656">
    <property type="entry name" value="PAS_4"/>
</dbReference>
<evidence type="ECO:0000256" key="1">
    <source>
        <dbReference type="ARBA" id="ARBA00000085"/>
    </source>
</evidence>
<evidence type="ECO:0000256" key="5">
    <source>
        <dbReference type="SAM" id="Coils"/>
    </source>
</evidence>
<feature type="domain" description="Response regulatory" evidence="7">
    <location>
        <begin position="3"/>
        <end position="119"/>
    </location>
</feature>
<dbReference type="InterPro" id="IPR011006">
    <property type="entry name" value="CheY-like_superfamily"/>
</dbReference>
<feature type="domain" description="PAC" evidence="9">
    <location>
        <begin position="285"/>
        <end position="337"/>
    </location>
</feature>
<dbReference type="SMART" id="SM00387">
    <property type="entry name" value="HATPase_c"/>
    <property type="match status" value="1"/>
</dbReference>
<evidence type="ECO:0000256" key="4">
    <source>
        <dbReference type="PROSITE-ProRule" id="PRU00169"/>
    </source>
</evidence>
<evidence type="ECO:0000259" key="9">
    <source>
        <dbReference type="PROSITE" id="PS50113"/>
    </source>
</evidence>
<dbReference type="Pfam" id="PF08448">
    <property type="entry name" value="PAS_4"/>
    <property type="match status" value="1"/>
</dbReference>
<keyword evidence="11" id="KW-1185">Reference proteome</keyword>
<dbReference type="InterPro" id="IPR003594">
    <property type="entry name" value="HATPase_dom"/>
</dbReference>
<dbReference type="SUPFAM" id="SSF55785">
    <property type="entry name" value="PYP-like sensor domain (PAS domain)"/>
    <property type="match status" value="1"/>
</dbReference>
<keyword evidence="10" id="KW-0418">Kinase</keyword>
<dbReference type="InterPro" id="IPR000700">
    <property type="entry name" value="PAS-assoc_C"/>
</dbReference>
<comment type="catalytic activity">
    <reaction evidence="1">
        <text>ATP + protein L-histidine = ADP + protein N-phospho-L-histidine.</text>
        <dbReference type="EC" id="2.7.13.3"/>
    </reaction>
</comment>
<dbReference type="Gene3D" id="3.40.50.2300">
    <property type="match status" value="2"/>
</dbReference>
<dbReference type="GO" id="GO:0000155">
    <property type="term" value="F:phosphorelay sensor kinase activity"/>
    <property type="evidence" value="ECO:0007669"/>
    <property type="project" value="InterPro"/>
</dbReference>
<dbReference type="CDD" id="cd18161">
    <property type="entry name" value="REC_hyHK_blue-like"/>
    <property type="match status" value="1"/>
</dbReference>
<keyword evidence="5" id="KW-0175">Coiled coil</keyword>
<evidence type="ECO:0000259" key="8">
    <source>
        <dbReference type="PROSITE" id="PS50112"/>
    </source>
</evidence>
<dbReference type="PROSITE" id="PS50109">
    <property type="entry name" value="HIS_KIN"/>
    <property type="match status" value="1"/>
</dbReference>
<dbReference type="InterPro" id="IPR000014">
    <property type="entry name" value="PAS"/>
</dbReference>
<evidence type="ECO:0000256" key="3">
    <source>
        <dbReference type="ARBA" id="ARBA00022553"/>
    </source>
</evidence>
<feature type="domain" description="Histidine kinase" evidence="6">
    <location>
        <begin position="350"/>
        <end position="573"/>
    </location>
</feature>
<reference evidence="10 11" key="1">
    <citation type="submission" date="2019-08" db="EMBL/GenBank/DDBJ databases">
        <title>Hyperibacter terrae gen. nov., sp. nov. and Hyperibacter viscosus sp. nov., two new members in the family Rhodospirillaceae isolated from the rhizosphere of Hypericum perforatum.</title>
        <authorList>
            <person name="Noviana Z."/>
        </authorList>
    </citation>
    <scope>NUCLEOTIDE SEQUENCE [LARGE SCALE GENOMIC DNA]</scope>
    <source>
        <strain evidence="10 11">R5959</strain>
    </source>
</reference>
<dbReference type="SUPFAM" id="SSF52172">
    <property type="entry name" value="CheY-like"/>
    <property type="match status" value="2"/>
</dbReference>
<evidence type="ECO:0000313" key="11">
    <source>
        <dbReference type="Proteomes" id="UP000325797"/>
    </source>
</evidence>
<dbReference type="InterPro" id="IPR004358">
    <property type="entry name" value="Sig_transdc_His_kin-like_C"/>
</dbReference>
<dbReference type="SMART" id="SM00091">
    <property type="entry name" value="PAS"/>
    <property type="match status" value="1"/>
</dbReference>
<dbReference type="SUPFAM" id="SSF47384">
    <property type="entry name" value="Homodimeric domain of signal transducing histidine kinase"/>
    <property type="match status" value="1"/>
</dbReference>
<dbReference type="OrthoDB" id="9796100at2"/>
<protein>
    <recommendedName>
        <fullName evidence="2">histidine kinase</fullName>
        <ecNumber evidence="2">2.7.13.3</ecNumber>
    </recommendedName>
</protein>
<dbReference type="SUPFAM" id="SSF55874">
    <property type="entry name" value="ATPase domain of HSP90 chaperone/DNA topoisomerase II/histidine kinase"/>
    <property type="match status" value="1"/>
</dbReference>
<dbReference type="SMART" id="SM00388">
    <property type="entry name" value="HisKA"/>
    <property type="match status" value="1"/>
</dbReference>
<dbReference type="InterPro" id="IPR035965">
    <property type="entry name" value="PAS-like_dom_sf"/>
</dbReference>
<accession>A0A5J6MXV6</accession>
<dbReference type="InterPro" id="IPR005467">
    <property type="entry name" value="His_kinase_dom"/>
</dbReference>